<dbReference type="NCBIfam" id="NF041634">
    <property type="entry name" value="HAEPLYID"/>
    <property type="match status" value="1"/>
</dbReference>
<accession>A0ABW3GTK4</accession>
<dbReference type="EMBL" id="JBHTIV010000006">
    <property type="protein sequence ID" value="MFD0932126.1"/>
    <property type="molecule type" value="Genomic_DNA"/>
</dbReference>
<protein>
    <submittedName>
        <fullName evidence="2">HAEPLYID family protein</fullName>
    </submittedName>
</protein>
<sequence length="292" mass="33616">MSTQLSLRIALSSIFIICSTSVFSQITKQEKDSIYIAETEEQENLPAKVLHAEPLYIDLIRDLGARKGEREWNLGFGIKDNNNYEEYETLIEYEWAVIDRLGLEVELPFTFYYDRRGVSNGENSLPSSKLEGLQLAAQYTFLVDPKYNLSMAGGYLHKFTMNAFDNYNSSRLFTGNLMSPFMVVAKRFGTNFHSLIYTGPVWERGFSGFENEFFYQINTSFHYMITGTRNFIGLEINKIIIDGNLETTLRPQMRLGISDHLMIGIVTGVPIEANNDRFSTFFRLIYEPKTKH</sequence>
<reference evidence="3" key="1">
    <citation type="journal article" date="2019" name="Int. J. Syst. Evol. Microbiol.">
        <title>The Global Catalogue of Microorganisms (GCM) 10K type strain sequencing project: providing services to taxonomists for standard genome sequencing and annotation.</title>
        <authorList>
            <consortium name="The Broad Institute Genomics Platform"/>
            <consortium name="The Broad Institute Genome Sequencing Center for Infectious Disease"/>
            <person name="Wu L."/>
            <person name="Ma J."/>
        </authorList>
    </citation>
    <scope>NUCLEOTIDE SEQUENCE [LARGE SCALE GENOMIC DNA]</scope>
    <source>
        <strain evidence="3">CCUG 56752</strain>
    </source>
</reference>
<name>A0ABW3GTK4_9FLAO</name>
<organism evidence="2 3">
    <name type="scientific">Psychroflexus salinarum</name>
    <dbReference type="NCBI Taxonomy" id="546024"/>
    <lineage>
        <taxon>Bacteria</taxon>
        <taxon>Pseudomonadati</taxon>
        <taxon>Bacteroidota</taxon>
        <taxon>Flavobacteriia</taxon>
        <taxon>Flavobacteriales</taxon>
        <taxon>Flavobacteriaceae</taxon>
        <taxon>Psychroflexus</taxon>
    </lineage>
</organism>
<proteinExistence type="predicted"/>
<dbReference type="Proteomes" id="UP001597049">
    <property type="component" value="Unassembled WGS sequence"/>
</dbReference>
<dbReference type="RefSeq" id="WP_379657459.1">
    <property type="nucleotide sequence ID" value="NZ_JBHTIV010000006.1"/>
</dbReference>
<dbReference type="InterPro" id="IPR048131">
    <property type="entry name" value="HAEPLYID-like"/>
</dbReference>
<comment type="caution">
    <text evidence="2">The sequence shown here is derived from an EMBL/GenBank/DDBJ whole genome shotgun (WGS) entry which is preliminary data.</text>
</comment>
<keyword evidence="1" id="KW-0732">Signal</keyword>
<evidence type="ECO:0000313" key="3">
    <source>
        <dbReference type="Proteomes" id="UP001597049"/>
    </source>
</evidence>
<evidence type="ECO:0000313" key="2">
    <source>
        <dbReference type="EMBL" id="MFD0932126.1"/>
    </source>
</evidence>
<feature type="signal peptide" evidence="1">
    <location>
        <begin position="1"/>
        <end position="24"/>
    </location>
</feature>
<feature type="chain" id="PRO_5046400567" evidence="1">
    <location>
        <begin position="25"/>
        <end position="292"/>
    </location>
</feature>
<evidence type="ECO:0000256" key="1">
    <source>
        <dbReference type="SAM" id="SignalP"/>
    </source>
</evidence>
<keyword evidence="3" id="KW-1185">Reference proteome</keyword>
<gene>
    <name evidence="2" type="ORF">ACFQ0R_05865</name>
</gene>